<dbReference type="Proteomes" id="UP000295601">
    <property type="component" value="Unassembled WGS sequence"/>
</dbReference>
<protein>
    <submittedName>
        <fullName evidence="3">AAA domain-containing protein</fullName>
    </submittedName>
</protein>
<comment type="caution">
    <text evidence="3">The sequence shown here is derived from an EMBL/GenBank/DDBJ whole genome shotgun (WGS) entry which is preliminary data.</text>
</comment>
<organism evidence="3 4">
    <name type="scientific">Leucobacter luti</name>
    <dbReference type="NCBI Taxonomy" id="340320"/>
    <lineage>
        <taxon>Bacteria</taxon>
        <taxon>Bacillati</taxon>
        <taxon>Actinomycetota</taxon>
        <taxon>Actinomycetes</taxon>
        <taxon>Micrococcales</taxon>
        <taxon>Microbacteriaceae</taxon>
        <taxon>Leucobacter</taxon>
    </lineage>
</organism>
<evidence type="ECO:0000313" key="3">
    <source>
        <dbReference type="EMBL" id="TDP92333.1"/>
    </source>
</evidence>
<dbReference type="PANTHER" id="PTHR42850">
    <property type="entry name" value="METALLOPHOSPHOESTERASE"/>
    <property type="match status" value="1"/>
</dbReference>
<dbReference type="SUPFAM" id="SSF56300">
    <property type="entry name" value="Metallo-dependent phosphatases"/>
    <property type="match status" value="1"/>
</dbReference>
<dbReference type="InterPro" id="IPR027417">
    <property type="entry name" value="P-loop_NTPase"/>
</dbReference>
<dbReference type="Pfam" id="PF09511">
    <property type="entry name" value="RNA_lig_T4_1"/>
    <property type="match status" value="1"/>
</dbReference>
<dbReference type="InterPro" id="IPR004843">
    <property type="entry name" value="Calcineurin-like_PHP"/>
</dbReference>
<proteinExistence type="predicted"/>
<dbReference type="EMBL" id="SNYA01000004">
    <property type="protein sequence ID" value="TDP92333.1"/>
    <property type="molecule type" value="Genomic_DNA"/>
</dbReference>
<feature type="domain" description="T4 RNA ligase 1-like N-terminal" evidence="2">
    <location>
        <begin position="492"/>
        <end position="695"/>
    </location>
</feature>
<name>A0A4R6RZF1_9MICO</name>
<sequence length="768" mass="84233">MRSLFLLSGAPGTGKTSLIRALQVEHLTVGYDQFRELFSVAFPCVEKDGSLGETLRLNDEAEFAARTATLAALRARLAAGTTVFFDATSSQVKYQNDIINLAKEYGYRTWLIDCQGEITLDELMIRNSGRGTSRIDTDELESMYERCAQKPVSPNVVGVIDGTADLSFVQQRIAIATSVPEFTSQGRVIVVGDVHSCSDALDRIVDEFDGDDRPHWVFAGDLFDRGPDPVGVWNTVQKMLAEGRGTVITGNHEQHLRAVNNHTTTSRHTDTRDTRNKLLGAGVMAGEQNAFVDATQPYLVVHIGGEDWLVTHGGVGAGTRQKIMDGMTEHIAEAECVYGLSTRGKTYRGKTSYNVADMPLAGWQLHGHRNSQPEDRPVDTVSYDVHGDPIICLESGASAGGSVSVAELSASGHYSVHHFNDRVDASTAARNRMRPWVRKNLDPTDATDLLTHMRESEHVKVKPVLGLTDIVACNFTREAFRKGSWDDLTVHARGLFINEATGKIAARGYEKFFHVGEDPGRSHEHWLNRLTTAYPVEVRKKYNGYLALVASVGGKLVVFSKSGITPYSKFAEQMLVNHLGDVMNAAALAGMLSRTNTTAVFEVIAARDTHPIAEPGGDRLVLLDCIRNVVKFETDESIRRGISRRFGFGVADAERILHSPEEIVDALDDALGRSDEGVVLVDASGYRSKLKANLYAERKATRGVLERFWCGAADTLGQRHSGLEADLRSTGVWDRITLGEFTVDGVDGSPRLDLARVFEAHGEESMRS</sequence>
<dbReference type="RefSeq" id="WP_166644280.1">
    <property type="nucleotide sequence ID" value="NZ_SNYA01000004.1"/>
</dbReference>
<dbReference type="InterPro" id="IPR050126">
    <property type="entry name" value="Ap4A_hydrolase"/>
</dbReference>
<feature type="domain" description="Calcineurin-like phosphoesterase" evidence="1">
    <location>
        <begin position="187"/>
        <end position="314"/>
    </location>
</feature>
<dbReference type="InterPro" id="IPR019039">
    <property type="entry name" value="T4-Rnl1-like_N"/>
</dbReference>
<gene>
    <name evidence="3" type="ORF">EDF62_1539</name>
</gene>
<accession>A0A4R6RZF1</accession>
<evidence type="ECO:0000259" key="2">
    <source>
        <dbReference type="Pfam" id="PF09511"/>
    </source>
</evidence>
<dbReference type="SUPFAM" id="SSF52540">
    <property type="entry name" value="P-loop containing nucleoside triphosphate hydrolases"/>
    <property type="match status" value="1"/>
</dbReference>
<dbReference type="AlphaFoldDB" id="A0A4R6RZF1"/>
<dbReference type="InterPro" id="IPR029052">
    <property type="entry name" value="Metallo-depent_PP-like"/>
</dbReference>
<evidence type="ECO:0000259" key="1">
    <source>
        <dbReference type="Pfam" id="PF00149"/>
    </source>
</evidence>
<dbReference type="Gene3D" id="3.60.21.10">
    <property type="match status" value="1"/>
</dbReference>
<dbReference type="GO" id="GO:0016791">
    <property type="term" value="F:phosphatase activity"/>
    <property type="evidence" value="ECO:0007669"/>
    <property type="project" value="TreeGrafter"/>
</dbReference>
<dbReference type="Gene3D" id="3.40.50.300">
    <property type="entry name" value="P-loop containing nucleotide triphosphate hydrolases"/>
    <property type="match status" value="1"/>
</dbReference>
<reference evidence="3 4" key="1">
    <citation type="submission" date="2019-03" db="EMBL/GenBank/DDBJ databases">
        <title>Genomic analyses of the natural microbiome of Caenorhabditis elegans.</title>
        <authorList>
            <person name="Samuel B."/>
        </authorList>
    </citation>
    <scope>NUCLEOTIDE SEQUENCE [LARGE SCALE GENOMIC DNA]</scope>
    <source>
        <strain evidence="3 4">JUb18</strain>
    </source>
</reference>
<dbReference type="Pfam" id="PF13671">
    <property type="entry name" value="AAA_33"/>
    <property type="match status" value="1"/>
</dbReference>
<dbReference type="PANTHER" id="PTHR42850:SF4">
    <property type="entry name" value="ZINC-DEPENDENT ENDOPOLYPHOSPHATASE"/>
    <property type="match status" value="1"/>
</dbReference>
<keyword evidence="4" id="KW-1185">Reference proteome</keyword>
<evidence type="ECO:0000313" key="4">
    <source>
        <dbReference type="Proteomes" id="UP000295601"/>
    </source>
</evidence>
<dbReference type="Pfam" id="PF00149">
    <property type="entry name" value="Metallophos"/>
    <property type="match status" value="1"/>
</dbReference>
<dbReference type="GO" id="GO:0005737">
    <property type="term" value="C:cytoplasm"/>
    <property type="evidence" value="ECO:0007669"/>
    <property type="project" value="TreeGrafter"/>
</dbReference>